<dbReference type="Gene3D" id="3.90.220.20">
    <property type="entry name" value="DNA methylase specificity domains"/>
    <property type="match status" value="2"/>
</dbReference>
<dbReference type="PANTHER" id="PTHR30408">
    <property type="entry name" value="TYPE-1 RESTRICTION ENZYME ECOKI SPECIFICITY PROTEIN"/>
    <property type="match status" value="1"/>
</dbReference>
<dbReference type="SUPFAM" id="SSF116734">
    <property type="entry name" value="DNA methylase specificity domain"/>
    <property type="match status" value="2"/>
</dbReference>
<accession>A0A1D9MBV3</accession>
<dbReference type="PANTHER" id="PTHR30408:SF13">
    <property type="entry name" value="TYPE I RESTRICTION ENZYME HINDI SPECIFICITY SUBUNIT"/>
    <property type="match status" value="1"/>
</dbReference>
<keyword evidence="7" id="KW-1185">Reference proteome</keyword>
<feature type="compositionally biased region" description="Basic and acidic residues" evidence="4">
    <location>
        <begin position="17"/>
        <end position="28"/>
    </location>
</feature>
<dbReference type="InterPro" id="IPR000055">
    <property type="entry name" value="Restrct_endonuc_typeI_TRD"/>
</dbReference>
<sequence length="385" mass="43309">MSWRECTLGEVVRFQRGHDLPDQDRKPGDVPVIGSAGPNGWHNEAKARGPGVSIGRSGASIGKVTYTPTDYWPHNACLFVTDFLGNDPRFVYYFLKTKDLTSLNSGAAQPSLNRNFVHLVPVRVPGGNEQRAIADILSAYDDLIETNRRRIALLEEAARLLYREWFVHFRFPGHEHVPRTDGLPEGWERRAITDLADIYRGKSYKSSELVEDGGQPFINLKCFERGGGFRVSGLKWFRGEHKEHHRAEAGDIVIAVTDMTRDAMIVAQAARVPRTVGENAIYSMDLVKAAPKEGIDPLWFYGMLRFSRFSAEVREEATGATVLHLKPKHIEAWHALVAPRVLRGLFSEQFSAILDQVDNLELQNEKLAQTRDLLLPRLMNGDIAV</sequence>
<dbReference type="Proteomes" id="UP000176562">
    <property type="component" value="Chromosome"/>
</dbReference>
<evidence type="ECO:0000313" key="6">
    <source>
        <dbReference type="EMBL" id="AOZ69354.1"/>
    </source>
</evidence>
<name>A0A1D9MBV3_9RHOB</name>
<evidence type="ECO:0000256" key="2">
    <source>
        <dbReference type="ARBA" id="ARBA00022747"/>
    </source>
</evidence>
<dbReference type="STRING" id="1850250.LPB142_08540"/>
<dbReference type="InterPro" id="IPR044946">
    <property type="entry name" value="Restrct_endonuc_typeI_TRD_sf"/>
</dbReference>
<evidence type="ECO:0000256" key="3">
    <source>
        <dbReference type="ARBA" id="ARBA00023125"/>
    </source>
</evidence>
<gene>
    <name evidence="6" type="ORF">LPB142_08540</name>
</gene>
<dbReference type="RefSeq" id="WP_071166114.1">
    <property type="nucleotide sequence ID" value="NZ_CP017781.1"/>
</dbReference>
<dbReference type="AlphaFoldDB" id="A0A1D9MBV3"/>
<evidence type="ECO:0000256" key="1">
    <source>
        <dbReference type="ARBA" id="ARBA00010923"/>
    </source>
</evidence>
<dbReference type="InterPro" id="IPR052021">
    <property type="entry name" value="Type-I_RS_S_subunit"/>
</dbReference>
<comment type="similarity">
    <text evidence="1">Belongs to the type-I restriction system S methylase family.</text>
</comment>
<keyword evidence="2" id="KW-0680">Restriction system</keyword>
<dbReference type="KEGG" id="rhp:LPB142_08540"/>
<dbReference type="REBASE" id="166450">
    <property type="entry name" value="S.Rsp0142ORF8545P"/>
</dbReference>
<dbReference type="EMBL" id="CP017781">
    <property type="protein sequence ID" value="AOZ69354.1"/>
    <property type="molecule type" value="Genomic_DNA"/>
</dbReference>
<dbReference type="CDD" id="cd17267">
    <property type="entry name" value="RMtype1_S_EcoAO83I-TRD1-CR1_like"/>
    <property type="match status" value="1"/>
</dbReference>
<protein>
    <recommendedName>
        <fullName evidence="5">Type I restriction modification DNA specificity domain-containing protein</fullName>
    </recommendedName>
</protein>
<dbReference type="Pfam" id="PF01420">
    <property type="entry name" value="Methylase_S"/>
    <property type="match status" value="1"/>
</dbReference>
<feature type="domain" description="Type I restriction modification DNA specificity" evidence="5">
    <location>
        <begin position="3"/>
        <end position="155"/>
    </location>
</feature>
<keyword evidence="3" id="KW-0238">DNA-binding</keyword>
<evidence type="ECO:0000259" key="5">
    <source>
        <dbReference type="Pfam" id="PF01420"/>
    </source>
</evidence>
<dbReference type="GO" id="GO:0009307">
    <property type="term" value="P:DNA restriction-modification system"/>
    <property type="evidence" value="ECO:0007669"/>
    <property type="project" value="UniProtKB-KW"/>
</dbReference>
<dbReference type="GO" id="GO:0003677">
    <property type="term" value="F:DNA binding"/>
    <property type="evidence" value="ECO:0007669"/>
    <property type="project" value="UniProtKB-KW"/>
</dbReference>
<organism evidence="6 7">
    <name type="scientific">Rhodobacter xanthinilyticus</name>
    <dbReference type="NCBI Taxonomy" id="1850250"/>
    <lineage>
        <taxon>Bacteria</taxon>
        <taxon>Pseudomonadati</taxon>
        <taxon>Pseudomonadota</taxon>
        <taxon>Alphaproteobacteria</taxon>
        <taxon>Rhodobacterales</taxon>
        <taxon>Rhodobacter group</taxon>
        <taxon>Rhodobacter</taxon>
    </lineage>
</organism>
<evidence type="ECO:0000256" key="4">
    <source>
        <dbReference type="SAM" id="MobiDB-lite"/>
    </source>
</evidence>
<proteinExistence type="inferred from homology"/>
<reference evidence="6 7" key="1">
    <citation type="submission" date="2016-10" db="EMBL/GenBank/DDBJ databases">
        <title>Rhodobacter sp. LPB0142, isolated from sea water.</title>
        <authorList>
            <person name="Kim E."/>
            <person name="Yi H."/>
        </authorList>
    </citation>
    <scope>NUCLEOTIDE SEQUENCE [LARGE SCALE GENOMIC DNA]</scope>
    <source>
        <strain evidence="6 7">LPB0142</strain>
    </source>
</reference>
<evidence type="ECO:0000313" key="7">
    <source>
        <dbReference type="Proteomes" id="UP000176562"/>
    </source>
</evidence>
<feature type="region of interest" description="Disordered" evidence="4">
    <location>
        <begin position="17"/>
        <end position="52"/>
    </location>
</feature>